<feature type="binding site" evidence="9">
    <location>
        <position position="67"/>
    </location>
    <ligand>
        <name>FMN</name>
        <dbReference type="ChEBI" id="CHEBI:58210"/>
    </ligand>
</feature>
<name>A0ABS2IBH8_9GAMM</name>
<dbReference type="CDD" id="cd02801">
    <property type="entry name" value="DUS_like_FMN"/>
    <property type="match status" value="1"/>
</dbReference>
<keyword evidence="3 9" id="KW-0285">Flavoprotein</keyword>
<gene>
    <name evidence="9 12" type="primary">dusA</name>
    <name evidence="12" type="ORF">JQX08_00415</name>
</gene>
<comment type="similarity">
    <text evidence="10">Belongs to the dus family.</text>
</comment>
<comment type="catalytic activity">
    <reaction evidence="9">
        <text>5,6-dihydrouridine(20a) in tRNA + NAD(+) = uridine(20a) in tRNA + NADH + H(+)</text>
        <dbReference type="Rhea" id="RHEA:53348"/>
        <dbReference type="Rhea" id="RHEA-COMP:13535"/>
        <dbReference type="Rhea" id="RHEA-COMP:13536"/>
        <dbReference type="ChEBI" id="CHEBI:15378"/>
        <dbReference type="ChEBI" id="CHEBI:57540"/>
        <dbReference type="ChEBI" id="CHEBI:57945"/>
        <dbReference type="ChEBI" id="CHEBI:65315"/>
        <dbReference type="ChEBI" id="CHEBI:74443"/>
    </reaction>
</comment>
<dbReference type="Gene3D" id="3.20.20.70">
    <property type="entry name" value="Aldolase class I"/>
    <property type="match status" value="1"/>
</dbReference>
<evidence type="ECO:0000256" key="9">
    <source>
        <dbReference type="HAMAP-Rule" id="MF_02041"/>
    </source>
</evidence>
<dbReference type="Gene3D" id="1.20.120.1460">
    <property type="match status" value="1"/>
</dbReference>
<dbReference type="Proteomes" id="UP000717995">
    <property type="component" value="Unassembled WGS sequence"/>
</dbReference>
<evidence type="ECO:0000259" key="11">
    <source>
        <dbReference type="Pfam" id="PF01207"/>
    </source>
</evidence>
<feature type="site" description="Interacts with tRNA" evidence="9">
    <location>
        <position position="183"/>
    </location>
</feature>
<feature type="site" description="Interacts with tRNA" evidence="9">
    <location>
        <position position="94"/>
    </location>
</feature>
<organism evidence="12 13">
    <name type="scientific">Zestomonas insulae</name>
    <dbReference type="NCBI Taxonomy" id="2809017"/>
    <lineage>
        <taxon>Bacteria</taxon>
        <taxon>Pseudomonadati</taxon>
        <taxon>Pseudomonadota</taxon>
        <taxon>Gammaproteobacteria</taxon>
        <taxon>Pseudomonadales</taxon>
        <taxon>Pseudomonadaceae</taxon>
        <taxon>Zestomonas</taxon>
    </lineage>
</organism>
<comment type="function">
    <text evidence="9">Catalyzes the synthesis of 5,6-dihydrouridine (D), a modified base found in the D-loop of most tRNAs, via the reduction of the C5-C6 double bond in target uridines. Specifically modifies U20 and U20a in tRNAs.</text>
</comment>
<dbReference type="InterPro" id="IPR004653">
    <property type="entry name" value="DusA"/>
</dbReference>
<comment type="catalytic activity">
    <reaction evidence="9">
        <text>5,6-dihydrouridine(20) in tRNA + NADP(+) = uridine(20) in tRNA + NADPH + H(+)</text>
        <dbReference type="Rhea" id="RHEA:53336"/>
        <dbReference type="Rhea" id="RHEA-COMP:13533"/>
        <dbReference type="Rhea" id="RHEA-COMP:13534"/>
        <dbReference type="ChEBI" id="CHEBI:15378"/>
        <dbReference type="ChEBI" id="CHEBI:57783"/>
        <dbReference type="ChEBI" id="CHEBI:58349"/>
        <dbReference type="ChEBI" id="CHEBI:65315"/>
        <dbReference type="ChEBI" id="CHEBI:74443"/>
        <dbReference type="EC" id="1.3.1.91"/>
    </reaction>
</comment>
<dbReference type="Pfam" id="PF01207">
    <property type="entry name" value="Dus"/>
    <property type="match status" value="1"/>
</dbReference>
<dbReference type="PANTHER" id="PTHR42907">
    <property type="entry name" value="FMN-LINKED OXIDOREDUCTASES SUPERFAMILY PROTEIN"/>
    <property type="match status" value="1"/>
</dbReference>
<dbReference type="PROSITE" id="PS01136">
    <property type="entry name" value="UPF0034"/>
    <property type="match status" value="1"/>
</dbReference>
<dbReference type="InterPro" id="IPR018517">
    <property type="entry name" value="tRNA_hU_synthase_CS"/>
</dbReference>
<evidence type="ECO:0000256" key="1">
    <source>
        <dbReference type="ARBA" id="ARBA00001917"/>
    </source>
</evidence>
<keyword evidence="8 9" id="KW-0560">Oxidoreductase</keyword>
<dbReference type="PANTHER" id="PTHR42907:SF1">
    <property type="entry name" value="FMN-LINKED OXIDOREDUCTASES SUPERFAMILY PROTEIN"/>
    <property type="match status" value="1"/>
</dbReference>
<feature type="binding site" evidence="9">
    <location>
        <begin position="230"/>
        <end position="231"/>
    </location>
    <ligand>
        <name>FMN</name>
        <dbReference type="ChEBI" id="CHEBI:58210"/>
    </ligand>
</feature>
<evidence type="ECO:0000256" key="4">
    <source>
        <dbReference type="ARBA" id="ARBA00022643"/>
    </source>
</evidence>
<keyword evidence="13" id="KW-1185">Reference proteome</keyword>
<feature type="site" description="Interacts with tRNA; defines subfamily-specific binding signature" evidence="9">
    <location>
        <position position="180"/>
    </location>
</feature>
<dbReference type="InterPro" id="IPR001269">
    <property type="entry name" value="DUS_fam"/>
</dbReference>
<dbReference type="NCBIfam" id="NF008774">
    <property type="entry name" value="PRK11815.1"/>
    <property type="match status" value="1"/>
</dbReference>
<evidence type="ECO:0000256" key="7">
    <source>
        <dbReference type="ARBA" id="ARBA00022884"/>
    </source>
</evidence>
<dbReference type="InterPro" id="IPR035587">
    <property type="entry name" value="DUS-like_FMN-bd"/>
</dbReference>
<feature type="binding site" evidence="9">
    <location>
        <position position="168"/>
    </location>
    <ligand>
        <name>FMN</name>
        <dbReference type="ChEBI" id="CHEBI:58210"/>
    </ligand>
</feature>
<feature type="active site" description="Proton donor" evidence="9">
    <location>
        <position position="97"/>
    </location>
</feature>
<accession>A0ABS2IBH8</accession>
<feature type="binding site" evidence="9">
    <location>
        <begin position="208"/>
        <end position="210"/>
    </location>
    <ligand>
        <name>FMN</name>
        <dbReference type="ChEBI" id="CHEBI:58210"/>
    </ligand>
</feature>
<dbReference type="HAMAP" id="MF_02041">
    <property type="entry name" value="DusA_subfam"/>
    <property type="match status" value="1"/>
</dbReference>
<dbReference type="EC" id="1.3.1.91" evidence="9"/>
<dbReference type="SUPFAM" id="SSF51395">
    <property type="entry name" value="FMN-linked oxidoreductases"/>
    <property type="match status" value="1"/>
</dbReference>
<feature type="binding site" evidence="9">
    <location>
        <begin position="14"/>
        <end position="16"/>
    </location>
    <ligand>
        <name>FMN</name>
        <dbReference type="ChEBI" id="CHEBI:58210"/>
    </ligand>
</feature>
<comment type="catalytic activity">
    <reaction evidence="9">
        <text>5,6-dihydrouridine(20a) in tRNA + NADP(+) = uridine(20a) in tRNA + NADPH + H(+)</text>
        <dbReference type="Rhea" id="RHEA:53344"/>
        <dbReference type="Rhea" id="RHEA-COMP:13535"/>
        <dbReference type="Rhea" id="RHEA-COMP:13536"/>
        <dbReference type="ChEBI" id="CHEBI:15378"/>
        <dbReference type="ChEBI" id="CHEBI:57783"/>
        <dbReference type="ChEBI" id="CHEBI:58349"/>
        <dbReference type="ChEBI" id="CHEBI:65315"/>
        <dbReference type="ChEBI" id="CHEBI:74443"/>
    </reaction>
</comment>
<keyword evidence="7 9" id="KW-0694">RNA-binding</keyword>
<keyword evidence="5 9" id="KW-0819">tRNA processing</keyword>
<feature type="domain" description="DUS-like FMN-binding" evidence="11">
    <location>
        <begin position="12"/>
        <end position="318"/>
    </location>
</feature>
<keyword evidence="6 9" id="KW-0521">NADP</keyword>
<evidence type="ECO:0000256" key="3">
    <source>
        <dbReference type="ARBA" id="ARBA00022630"/>
    </source>
</evidence>
<feature type="binding site" evidence="9">
    <location>
        <position position="136"/>
    </location>
    <ligand>
        <name>FMN</name>
        <dbReference type="ChEBI" id="CHEBI:58210"/>
    </ligand>
</feature>
<reference evidence="12 13" key="1">
    <citation type="submission" date="2021-02" db="EMBL/GenBank/DDBJ databases">
        <authorList>
            <person name="Lee D.-H."/>
        </authorList>
    </citation>
    <scope>NUCLEOTIDE SEQUENCE [LARGE SCALE GENOMIC DNA]</scope>
    <source>
        <strain evidence="12 13">UL073</strain>
    </source>
</reference>
<keyword evidence="4 9" id="KW-0288">FMN</keyword>
<evidence type="ECO:0000256" key="2">
    <source>
        <dbReference type="ARBA" id="ARBA00022555"/>
    </source>
</evidence>
<evidence type="ECO:0000256" key="10">
    <source>
        <dbReference type="PIRNR" id="PIRNR006621"/>
    </source>
</evidence>
<dbReference type="InterPro" id="IPR013785">
    <property type="entry name" value="Aldolase_TIM"/>
</dbReference>
<dbReference type="EMBL" id="JAFEUP010000001">
    <property type="protein sequence ID" value="MBM7059163.1"/>
    <property type="molecule type" value="Genomic_DNA"/>
</dbReference>
<comment type="similarity">
    <text evidence="9">Belongs to the Dus family. DusA subfamily.</text>
</comment>
<dbReference type="NCBIfam" id="TIGR00742">
    <property type="entry name" value="yjbN"/>
    <property type="match status" value="1"/>
</dbReference>
<comment type="cofactor">
    <cofactor evidence="1 9 10">
        <name>FMN</name>
        <dbReference type="ChEBI" id="CHEBI:58210"/>
    </cofactor>
</comment>
<evidence type="ECO:0000313" key="13">
    <source>
        <dbReference type="Proteomes" id="UP000717995"/>
    </source>
</evidence>
<feature type="site" description="Interacts with tRNA; defines subfamily-specific binding signature" evidence="9">
    <location>
        <position position="299"/>
    </location>
</feature>
<evidence type="ECO:0000256" key="8">
    <source>
        <dbReference type="ARBA" id="ARBA00023002"/>
    </source>
</evidence>
<evidence type="ECO:0000256" key="6">
    <source>
        <dbReference type="ARBA" id="ARBA00022857"/>
    </source>
</evidence>
<evidence type="ECO:0000313" key="12">
    <source>
        <dbReference type="EMBL" id="MBM7059163.1"/>
    </source>
</evidence>
<dbReference type="PIRSF" id="PIRSF006621">
    <property type="entry name" value="Dus"/>
    <property type="match status" value="1"/>
</dbReference>
<evidence type="ECO:0000256" key="5">
    <source>
        <dbReference type="ARBA" id="ARBA00022694"/>
    </source>
</evidence>
<sequence length="326" mass="36205">MSQNAISRRFSVAPMMDWTDRHCRFFLRLLSKDALLYTEMVTTGALLHGDTARFLRHDESEHPLALQLGGSNPQELAACARLAEQAGYDEVNLNVGCPSDRVQNNMIGACLMGHPALVAECVKAMLDAVSIPVTVKHRIGINGRDSYAELCDFVGQVREAGCRSFTVHARIAILEGLSPKENREIPPLRYEVAAQLKQDFPDLELILNGGIKTLDECQAHLQTFDGVMLGREAYHNPYLLAQVDQELFGRDTPVISRSEALLALRPYIERHLADGGSMHHITRHVLGLAQGFPGARRFRQLLSVDIHKTQAPLALLDQSIELLQGR</sequence>
<proteinExistence type="inferred from homology"/>
<comment type="caution">
    <text evidence="12">The sequence shown here is derived from an EMBL/GenBank/DDBJ whole genome shotgun (WGS) entry which is preliminary data.</text>
</comment>
<keyword evidence="2 9" id="KW-0820">tRNA-binding</keyword>
<dbReference type="GO" id="GO:0102264">
    <property type="term" value="F:tRNA-dihydrouridine20 synthase activity"/>
    <property type="evidence" value="ECO:0007669"/>
    <property type="project" value="UniProtKB-EC"/>
</dbReference>
<dbReference type="RefSeq" id="WP_204913901.1">
    <property type="nucleotide sequence ID" value="NZ_JAFEUP010000001.1"/>
</dbReference>
<protein>
    <recommendedName>
        <fullName evidence="9">tRNA-dihydrouridine(20/20a) synthase</fullName>
        <ecNumber evidence="9">1.3.1.91</ecNumber>
    </recommendedName>
    <alternativeName>
        <fullName evidence="9">U20-specific dihydrouridine synthase</fullName>
        <shortName evidence="9">U20-specific Dus</shortName>
    </alternativeName>
    <alternativeName>
        <fullName evidence="9">tRNA-dihydrouridine synthase A</fullName>
    </alternativeName>
</protein>
<feature type="site" description="Interacts with tRNA; defines subfamily-specific binding signature" evidence="9">
    <location>
        <position position="296"/>
    </location>
</feature>
<comment type="catalytic activity">
    <reaction evidence="9">
        <text>5,6-dihydrouridine(20) in tRNA + NAD(+) = uridine(20) in tRNA + NADH + H(+)</text>
        <dbReference type="Rhea" id="RHEA:53340"/>
        <dbReference type="Rhea" id="RHEA-COMP:13533"/>
        <dbReference type="Rhea" id="RHEA-COMP:13534"/>
        <dbReference type="ChEBI" id="CHEBI:15378"/>
        <dbReference type="ChEBI" id="CHEBI:57540"/>
        <dbReference type="ChEBI" id="CHEBI:57945"/>
        <dbReference type="ChEBI" id="CHEBI:65315"/>
        <dbReference type="ChEBI" id="CHEBI:74443"/>
        <dbReference type="EC" id="1.3.1.91"/>
    </reaction>
</comment>